<keyword evidence="1" id="KW-0472">Membrane</keyword>
<name>A0AAE3F498_9FIRM</name>
<feature type="transmembrane region" description="Helical" evidence="1">
    <location>
        <begin position="111"/>
        <end position="132"/>
    </location>
</feature>
<protein>
    <submittedName>
        <fullName evidence="2">Uncharacterized protein</fullName>
    </submittedName>
</protein>
<evidence type="ECO:0000313" key="3">
    <source>
        <dbReference type="Proteomes" id="UP001199915"/>
    </source>
</evidence>
<evidence type="ECO:0000313" key="2">
    <source>
        <dbReference type="EMBL" id="MCG4767053.1"/>
    </source>
</evidence>
<dbReference type="RefSeq" id="WP_238033649.1">
    <property type="nucleotide sequence ID" value="NZ_JAKNFS010000029.1"/>
</dbReference>
<keyword evidence="1" id="KW-0812">Transmembrane</keyword>
<keyword evidence="1" id="KW-1133">Transmembrane helix</keyword>
<dbReference type="EMBL" id="JAKNFS010000029">
    <property type="protein sequence ID" value="MCG4767053.1"/>
    <property type="molecule type" value="Genomic_DNA"/>
</dbReference>
<sequence>MSVSAARLFLGGGVVISLFFFCMGCILKICVLRKKRRCTQKLQGRIASIEGFRTSNMPMVLIEFFWPERYLLPCLLESPGQPLWIGMPIEIWINPQNPYDFRISGQKYKNFSRLCAIGLVEMLILLFFMIFIQK</sequence>
<feature type="transmembrane region" description="Helical" evidence="1">
    <location>
        <begin position="6"/>
        <end position="31"/>
    </location>
</feature>
<dbReference type="AlphaFoldDB" id="A0AAE3F498"/>
<comment type="caution">
    <text evidence="2">The sequence shown here is derived from an EMBL/GenBank/DDBJ whole genome shotgun (WGS) entry which is preliminary data.</text>
</comment>
<accession>A0AAE3F498</accession>
<dbReference type="Proteomes" id="UP001199915">
    <property type="component" value="Unassembled WGS sequence"/>
</dbReference>
<organism evidence="2 3">
    <name type="scientific">Fusicatenibacter saccharivorans</name>
    <dbReference type="NCBI Taxonomy" id="1150298"/>
    <lineage>
        <taxon>Bacteria</taxon>
        <taxon>Bacillati</taxon>
        <taxon>Bacillota</taxon>
        <taxon>Clostridia</taxon>
        <taxon>Lachnospirales</taxon>
        <taxon>Lachnospiraceae</taxon>
        <taxon>Fusicatenibacter</taxon>
    </lineage>
</organism>
<evidence type="ECO:0000256" key="1">
    <source>
        <dbReference type="SAM" id="Phobius"/>
    </source>
</evidence>
<gene>
    <name evidence="2" type="ORF">L0N21_16305</name>
</gene>
<proteinExistence type="predicted"/>
<reference evidence="2" key="1">
    <citation type="submission" date="2022-01" db="EMBL/GenBank/DDBJ databases">
        <title>Collection of gut derived symbiotic bacterial strains cultured from healthy donors.</title>
        <authorList>
            <person name="Lin H."/>
            <person name="Kohout C."/>
            <person name="Waligurski E."/>
            <person name="Pamer E.G."/>
        </authorList>
    </citation>
    <scope>NUCLEOTIDE SEQUENCE</scope>
    <source>
        <strain evidence="2">DFI.5.49</strain>
    </source>
</reference>